<dbReference type="EMBL" id="AP024237">
    <property type="protein sequence ID" value="BCO35820.1"/>
    <property type="molecule type" value="Genomic_DNA"/>
</dbReference>
<dbReference type="AlphaFoldDB" id="A0A2G8BD41"/>
<organism evidence="1 2">
    <name type="scientific">Mycobacterium heckeshornense</name>
    <dbReference type="NCBI Taxonomy" id="110505"/>
    <lineage>
        <taxon>Bacteria</taxon>
        <taxon>Bacillati</taxon>
        <taxon>Actinomycetota</taxon>
        <taxon>Actinomycetes</taxon>
        <taxon>Mycobacteriales</taxon>
        <taxon>Mycobacteriaceae</taxon>
        <taxon>Mycobacterium</taxon>
    </lineage>
</organism>
<dbReference type="OrthoDB" id="4749578at2"/>
<evidence type="ECO:0000313" key="2">
    <source>
        <dbReference type="Proteomes" id="UP000595446"/>
    </source>
</evidence>
<evidence type="ECO:0000313" key="1">
    <source>
        <dbReference type="EMBL" id="BCO35820.1"/>
    </source>
</evidence>
<gene>
    <name evidence="1" type="primary">lppJ_1</name>
    <name evidence="1" type="ORF">MHEC_22530</name>
</gene>
<accession>A0A2G8BD41</accession>
<reference evidence="1 2" key="1">
    <citation type="submission" date="2020-12" db="EMBL/GenBank/DDBJ databases">
        <title>Complete genome sequence of Mycobacterium heckeshornense JCM 15655T, closely related to a pathogenic non-tuberculous mycobacterial species Mycobacterium xenopi.</title>
        <authorList>
            <person name="Yoshida M."/>
            <person name="Fukano H."/>
            <person name="Asakura T."/>
            <person name="Suzuki M."/>
            <person name="Hoshino Y."/>
        </authorList>
    </citation>
    <scope>NUCLEOTIDE SEQUENCE [LARGE SCALE GENOMIC DNA]</scope>
    <source>
        <strain evidence="1 2">JCM 15655</strain>
    </source>
</reference>
<protein>
    <submittedName>
        <fullName evidence="1">Putative lipoprotein LppJ</fullName>
    </submittedName>
</protein>
<proteinExistence type="predicted"/>
<keyword evidence="2" id="KW-1185">Reference proteome</keyword>
<sequence length="204" mass="22224">MTLVRRVNRPIGDGGPVDWLSSPGARALVAAALVMSLVFGGLFVSIDRLHSSPSNSLNHPAHPASDSQSKTEVVEPAKQIVGLARLPRPVAGYILMSCKNHDDPPYQGAIYMTFAVPAGVRADTYFRSVAATLAAHGWHEGLEPTARVYGKTLYKDGVTAIIYRDSDYPNLGIARLYGQCRNMSNHRNDMTAWTDISDQFGQVR</sequence>
<dbReference type="Proteomes" id="UP000595446">
    <property type="component" value="Chromosome"/>
</dbReference>
<name>A0A2G8BD41_9MYCO</name>
<keyword evidence="1" id="KW-0449">Lipoprotein</keyword>